<dbReference type="AlphaFoldDB" id="A0A437PPL4"/>
<name>A0A437PPL4_9BACT</name>
<keyword evidence="3" id="KW-0804">Transcription</keyword>
<dbReference type="SMART" id="SM00738">
    <property type="entry name" value="NGN"/>
    <property type="match status" value="1"/>
</dbReference>
<dbReference type="PANTHER" id="PTHR30265:SF4">
    <property type="entry name" value="KOW MOTIF FAMILY PROTEIN, EXPRESSED"/>
    <property type="match status" value="1"/>
</dbReference>
<dbReference type="PANTHER" id="PTHR30265">
    <property type="entry name" value="RHO-INTERACTING TRANSCRIPTION TERMINATION FACTOR NUSG"/>
    <property type="match status" value="1"/>
</dbReference>
<feature type="domain" description="NusG-like N-terminal" evidence="4">
    <location>
        <begin position="1"/>
        <end position="98"/>
    </location>
</feature>
<dbReference type="OrthoDB" id="9796143at2"/>
<evidence type="ECO:0000256" key="2">
    <source>
        <dbReference type="ARBA" id="ARBA00023015"/>
    </source>
</evidence>
<protein>
    <submittedName>
        <fullName evidence="5">UpxY family transcription antiterminator</fullName>
    </submittedName>
</protein>
<dbReference type="EMBL" id="SACY01000004">
    <property type="protein sequence ID" value="RVU24212.1"/>
    <property type="molecule type" value="Genomic_DNA"/>
</dbReference>
<evidence type="ECO:0000259" key="4">
    <source>
        <dbReference type="SMART" id="SM00738"/>
    </source>
</evidence>
<dbReference type="CDD" id="cd09895">
    <property type="entry name" value="NGN_SP_UpxY"/>
    <property type="match status" value="1"/>
</dbReference>
<keyword evidence="1" id="KW-0889">Transcription antitermination</keyword>
<evidence type="ECO:0000313" key="6">
    <source>
        <dbReference type="Proteomes" id="UP000282832"/>
    </source>
</evidence>
<reference evidence="5 6" key="1">
    <citation type="submission" date="2019-01" db="EMBL/GenBank/DDBJ databases">
        <authorList>
            <person name="Chen W.-M."/>
        </authorList>
    </citation>
    <scope>NUCLEOTIDE SEQUENCE [LARGE SCALE GENOMIC DNA]</scope>
    <source>
        <strain evidence="5 6">FSY-15</strain>
    </source>
</reference>
<dbReference type="Gene3D" id="3.30.70.940">
    <property type="entry name" value="NusG, N-terminal domain"/>
    <property type="match status" value="1"/>
</dbReference>
<evidence type="ECO:0000256" key="3">
    <source>
        <dbReference type="ARBA" id="ARBA00023163"/>
    </source>
</evidence>
<dbReference type="Pfam" id="PF02357">
    <property type="entry name" value="NusG"/>
    <property type="match status" value="1"/>
</dbReference>
<dbReference type="InterPro" id="IPR036735">
    <property type="entry name" value="NGN_dom_sf"/>
</dbReference>
<evidence type="ECO:0000256" key="1">
    <source>
        <dbReference type="ARBA" id="ARBA00022814"/>
    </source>
</evidence>
<dbReference type="GO" id="GO:0031564">
    <property type="term" value="P:transcription antitermination"/>
    <property type="evidence" value="ECO:0007669"/>
    <property type="project" value="UniProtKB-KW"/>
</dbReference>
<keyword evidence="6" id="KW-1185">Reference proteome</keyword>
<sequence length="156" mass="18064">MAWFAVYTKSRCEKQVALDLEALGIECYCPINKVKRKWSDRTKWVEEPLFRSYVFVNIDYVTENVTVRKARNVVNFVYWLSKPAQIQEEEILAIKSFLTDFVNVEVIGTSVKVGDFITIKSGVFEGKRAKVQSFKNKKEVRLIIESMGYELVAHLA</sequence>
<dbReference type="RefSeq" id="WP_127804863.1">
    <property type="nucleotide sequence ID" value="NZ_SACY01000004.1"/>
</dbReference>
<comment type="caution">
    <text evidence="5">The sequence shown here is derived from an EMBL/GenBank/DDBJ whole genome shotgun (WGS) entry which is preliminary data.</text>
</comment>
<dbReference type="GO" id="GO:0006354">
    <property type="term" value="P:DNA-templated transcription elongation"/>
    <property type="evidence" value="ECO:0007669"/>
    <property type="project" value="InterPro"/>
</dbReference>
<accession>A0A437PPL4</accession>
<dbReference type="NCBIfam" id="NF033644">
    <property type="entry name" value="antiterm_UpxY"/>
    <property type="match status" value="1"/>
</dbReference>
<keyword evidence="2" id="KW-0805">Transcription regulation</keyword>
<proteinExistence type="predicted"/>
<dbReference type="InterPro" id="IPR006645">
    <property type="entry name" value="NGN-like_dom"/>
</dbReference>
<evidence type="ECO:0000313" key="5">
    <source>
        <dbReference type="EMBL" id="RVU24212.1"/>
    </source>
</evidence>
<organism evidence="5 6">
    <name type="scientific">Sandaracinomonas limnophila</name>
    <dbReference type="NCBI Taxonomy" id="1862386"/>
    <lineage>
        <taxon>Bacteria</taxon>
        <taxon>Pseudomonadati</taxon>
        <taxon>Bacteroidota</taxon>
        <taxon>Cytophagia</taxon>
        <taxon>Cytophagales</taxon>
        <taxon>Flectobacillaceae</taxon>
        <taxon>Sandaracinomonas</taxon>
    </lineage>
</organism>
<dbReference type="SUPFAM" id="SSF82679">
    <property type="entry name" value="N-utilization substance G protein NusG, N-terminal domain"/>
    <property type="match status" value="1"/>
</dbReference>
<dbReference type="Proteomes" id="UP000282832">
    <property type="component" value="Unassembled WGS sequence"/>
</dbReference>
<dbReference type="InterPro" id="IPR043425">
    <property type="entry name" value="NusG-like"/>
</dbReference>
<gene>
    <name evidence="5" type="ORF">EOJ36_09845</name>
</gene>